<keyword evidence="2" id="KW-1185">Reference proteome</keyword>
<sequence length="277" mass="28397">MIDPTGPLARALSSGSIGQLVAPDSPAFGTLDAAARRYVQPLSVAVVGRRGVGRDTMARALCERFGVAAFVAERGSGVLAGADLRVHVLAGAPRGADHDMLAASPGERTVVVLGKADTLSADAADGLVRVASESLGRPVVAVSQLSAWVTVSDDELAFLRTLAADGEAMPSMSGHFLAPARPQSQMRADLIRRLDAAGIGRALTLLAVDDPAAATAAALTRYLRATSGFDALRDAIETCMPAVAAHRGAQVRASLELAAAAGADRDSVERLLQTEGV</sequence>
<protein>
    <submittedName>
        <fullName evidence="1">Uncharacterized protein</fullName>
    </submittedName>
</protein>
<reference evidence="1 2" key="1">
    <citation type="submission" date="2015-05" db="EMBL/GenBank/DDBJ databases">
        <title>Draft genome sequence of the bacterium Gordonia jacobaea a new member of the Gordonia genus.</title>
        <authorList>
            <person name="Jimenez-Galisteo G."/>
            <person name="Dominguez A."/>
            <person name="Munoz E."/>
            <person name="Vinas M."/>
        </authorList>
    </citation>
    <scope>NUCLEOTIDE SEQUENCE [LARGE SCALE GENOMIC DNA]</scope>
    <source>
        <strain evidence="2">mv1</strain>
    </source>
</reference>
<dbReference type="EMBL" id="LDTZ01000021">
    <property type="protein sequence ID" value="KNA89904.1"/>
    <property type="molecule type" value="Genomic_DNA"/>
</dbReference>
<gene>
    <name evidence="1" type="ORF">ABW18_17895</name>
</gene>
<name>A0ABR5I8I5_9ACTN</name>
<evidence type="ECO:0000313" key="1">
    <source>
        <dbReference type="EMBL" id="KNA89904.1"/>
    </source>
</evidence>
<organism evidence="1 2">
    <name type="scientific">Gordonia jacobaea</name>
    <dbReference type="NCBI Taxonomy" id="122202"/>
    <lineage>
        <taxon>Bacteria</taxon>
        <taxon>Bacillati</taxon>
        <taxon>Actinomycetota</taxon>
        <taxon>Actinomycetes</taxon>
        <taxon>Mycobacteriales</taxon>
        <taxon>Gordoniaceae</taxon>
        <taxon>Gordonia</taxon>
    </lineage>
</organism>
<comment type="caution">
    <text evidence="1">The sequence shown here is derived from an EMBL/GenBank/DDBJ whole genome shotgun (WGS) entry which is preliminary data.</text>
</comment>
<dbReference type="InterPro" id="IPR027417">
    <property type="entry name" value="P-loop_NTPase"/>
</dbReference>
<dbReference type="SUPFAM" id="SSF52540">
    <property type="entry name" value="P-loop containing nucleoside triphosphate hydrolases"/>
    <property type="match status" value="1"/>
</dbReference>
<evidence type="ECO:0000313" key="2">
    <source>
        <dbReference type="Proteomes" id="UP000037247"/>
    </source>
</evidence>
<dbReference type="Proteomes" id="UP000037247">
    <property type="component" value="Unassembled WGS sequence"/>
</dbReference>
<proteinExistence type="predicted"/>
<dbReference type="RefSeq" id="WP_049700353.1">
    <property type="nucleotide sequence ID" value="NZ_JAQDQF010000007.1"/>
</dbReference>
<accession>A0ABR5I8I5</accession>